<reference evidence="1 2" key="1">
    <citation type="submission" date="2014-05" db="EMBL/GenBank/DDBJ databases">
        <title>Draft Genome Sequence of Kitasatospora cheerisanensis KCTC 2395.</title>
        <authorList>
            <person name="Nam D.H."/>
        </authorList>
    </citation>
    <scope>NUCLEOTIDE SEQUENCE [LARGE SCALE GENOMIC DNA]</scope>
    <source>
        <strain evidence="1 2">KCTC 2395</strain>
    </source>
</reference>
<dbReference type="EMBL" id="JNBY01000050">
    <property type="protein sequence ID" value="KDN87096.1"/>
    <property type="molecule type" value="Genomic_DNA"/>
</dbReference>
<dbReference type="Pfam" id="PF14026">
    <property type="entry name" value="SCO4226-like"/>
    <property type="match status" value="1"/>
</dbReference>
<dbReference type="OrthoDB" id="3696535at2"/>
<dbReference type="Proteomes" id="UP000027178">
    <property type="component" value="Unassembled WGS sequence"/>
</dbReference>
<keyword evidence="2" id="KW-1185">Reference proteome</keyword>
<organism evidence="1 2">
    <name type="scientific">Kitasatospora cheerisanensis KCTC 2395</name>
    <dbReference type="NCBI Taxonomy" id="1348663"/>
    <lineage>
        <taxon>Bacteria</taxon>
        <taxon>Bacillati</taxon>
        <taxon>Actinomycetota</taxon>
        <taxon>Actinomycetes</taxon>
        <taxon>Kitasatosporales</taxon>
        <taxon>Streptomycetaceae</taxon>
        <taxon>Kitasatospora</taxon>
    </lineage>
</organism>
<dbReference type="eggNOG" id="COG2114">
    <property type="taxonomic scope" value="Bacteria"/>
</dbReference>
<name>A0A066Z9W3_9ACTN</name>
<proteinExistence type="predicted"/>
<protein>
    <submittedName>
        <fullName evidence="1">Gualylate cyclase</fullName>
    </submittedName>
</protein>
<gene>
    <name evidence="1" type="ORF">KCH_11810</name>
</gene>
<sequence length="82" mass="8861">MAIFMDVHHGMAGITAEQLKAAHEADLAVQAEEGVEFRQAWADPDSGTVYCLSSGPSREAVQRVHERTGHPADEVHAVPLQV</sequence>
<dbReference type="NCBIfam" id="NF033706">
    <property type="entry name" value="Ni_bind_SCO4226"/>
    <property type="match status" value="1"/>
</dbReference>
<dbReference type="InterPro" id="IPR042557">
    <property type="entry name" value="SCO4226"/>
</dbReference>
<comment type="caution">
    <text evidence="1">The sequence shown here is derived from an EMBL/GenBank/DDBJ whole genome shotgun (WGS) entry which is preliminary data.</text>
</comment>
<dbReference type="Gene3D" id="3.30.70.3090">
    <property type="entry name" value="ORF SCO4226, nickel-binding ferredoxin-like monomer"/>
    <property type="match status" value="1"/>
</dbReference>
<dbReference type="RefSeq" id="WP_035859620.1">
    <property type="nucleotide sequence ID" value="NZ_KK853997.1"/>
</dbReference>
<evidence type="ECO:0000313" key="1">
    <source>
        <dbReference type="EMBL" id="KDN87096.1"/>
    </source>
</evidence>
<dbReference type="InterPro" id="IPR025336">
    <property type="entry name" value="SCO4226-like"/>
</dbReference>
<dbReference type="PATRIC" id="fig|1348663.4.peg.1128"/>
<evidence type="ECO:0000313" key="2">
    <source>
        <dbReference type="Proteomes" id="UP000027178"/>
    </source>
</evidence>
<dbReference type="AlphaFoldDB" id="A0A066Z9W3"/>
<dbReference type="HOGENOM" id="CLU_2552077_0_0_11"/>
<accession>A0A066Z9W3</accession>